<organism evidence="2">
    <name type="scientific">Pseudo-nitzschia delicatissima</name>
    <dbReference type="NCBI Taxonomy" id="44447"/>
    <lineage>
        <taxon>Eukaryota</taxon>
        <taxon>Sar</taxon>
        <taxon>Stramenopiles</taxon>
        <taxon>Ochrophyta</taxon>
        <taxon>Bacillariophyta</taxon>
        <taxon>Bacillariophyceae</taxon>
        <taxon>Bacillariophycidae</taxon>
        <taxon>Bacillariales</taxon>
        <taxon>Bacillariaceae</taxon>
        <taxon>Pseudo-nitzschia</taxon>
    </lineage>
</organism>
<gene>
    <name evidence="2" type="ORF">PDEL1432_LOCUS35</name>
</gene>
<protein>
    <submittedName>
        <fullName evidence="2">Uncharacterized protein</fullName>
    </submittedName>
</protein>
<evidence type="ECO:0000313" key="2">
    <source>
        <dbReference type="EMBL" id="CAD8759996.1"/>
    </source>
</evidence>
<feature type="compositionally biased region" description="Basic residues" evidence="1">
    <location>
        <begin position="100"/>
        <end position="110"/>
    </location>
</feature>
<dbReference type="EMBL" id="HBFL01000044">
    <property type="protein sequence ID" value="CAD8759996.1"/>
    <property type="molecule type" value="Transcribed_RNA"/>
</dbReference>
<feature type="region of interest" description="Disordered" evidence="1">
    <location>
        <begin position="44"/>
        <end position="68"/>
    </location>
</feature>
<sequence length="110" mass="12677">MLVVQASLAVPKGGRKLNSKKAETLVNEVARSVLLSASRLTKQRLSRLSQSKRFKDSGKRRGEDRRKERFERERLLEEMATDRRRRWQKANPGAGGYRPSGHRMRSPNNC</sequence>
<proteinExistence type="predicted"/>
<feature type="compositionally biased region" description="Basic and acidic residues" evidence="1">
    <location>
        <begin position="53"/>
        <end position="68"/>
    </location>
</feature>
<evidence type="ECO:0000256" key="1">
    <source>
        <dbReference type="SAM" id="MobiDB-lite"/>
    </source>
</evidence>
<name>A0A7S0UEH7_9STRA</name>
<reference evidence="2" key="1">
    <citation type="submission" date="2021-01" db="EMBL/GenBank/DDBJ databases">
        <authorList>
            <person name="Corre E."/>
            <person name="Pelletier E."/>
            <person name="Niang G."/>
            <person name="Scheremetjew M."/>
            <person name="Finn R."/>
            <person name="Kale V."/>
            <person name="Holt S."/>
            <person name="Cochrane G."/>
            <person name="Meng A."/>
            <person name="Brown T."/>
            <person name="Cohen L."/>
        </authorList>
    </citation>
    <scope>NUCLEOTIDE SEQUENCE</scope>
    <source>
        <strain evidence="2">UNC1205</strain>
    </source>
</reference>
<dbReference type="AlphaFoldDB" id="A0A7S0UEH7"/>
<feature type="region of interest" description="Disordered" evidence="1">
    <location>
        <begin position="81"/>
        <end position="110"/>
    </location>
</feature>
<accession>A0A7S0UEH7</accession>